<organism evidence="1 2">
    <name type="scientific">Fusarium solani subsp. cucurbitae</name>
    <name type="common">Neocosmosporum cucurbitae</name>
    <dbReference type="NCBI Taxonomy" id="2747967"/>
    <lineage>
        <taxon>Eukaryota</taxon>
        <taxon>Fungi</taxon>
        <taxon>Dikarya</taxon>
        <taxon>Ascomycota</taxon>
        <taxon>Pezizomycotina</taxon>
        <taxon>Sordariomycetes</taxon>
        <taxon>Hypocreomycetidae</taxon>
        <taxon>Hypocreales</taxon>
        <taxon>Nectriaceae</taxon>
        <taxon>Fusarium</taxon>
        <taxon>Fusarium solani species complex</taxon>
    </lineage>
</organism>
<evidence type="ECO:0000313" key="1">
    <source>
        <dbReference type="EMBL" id="UPL01191.1"/>
    </source>
</evidence>
<dbReference type="EMBL" id="CP090038">
    <property type="protein sequence ID" value="UPL01191.1"/>
    <property type="molecule type" value="Genomic_DNA"/>
</dbReference>
<evidence type="ECO:0000313" key="2">
    <source>
        <dbReference type="Proteomes" id="UP000830768"/>
    </source>
</evidence>
<name>A0ACD3ZJ17_FUSSC</name>
<proteinExistence type="predicted"/>
<protein>
    <submittedName>
        <fullName evidence="1">Uncharacterized protein</fullName>
    </submittedName>
</protein>
<sequence>MKRLGYKKSRTGCQRCKSRRVKCNEAVPCSACVRHRLRCSLQYPDSQSAGNNSPGEESSASRHSASPPSSGAPTSKGPIAFETQPLNPTDTIPHFFKFLDHAQLRSQQDWASDLELLHHYTAVAYQTISFWGEVRQTLQYDVPREGMTHTFLLQQVLAFSGFHLAYLHPDRRHYFLVRAWVHQDQAVMGVNSVLADGLTSANCHALYASAIFLLICAFATYPSCEMHHPTFSPVDGLVDIFRLTDGISLLLTSSGQDLRQGPLRGLFAGKSAAIDQSDHLQCLADQLLALKQLLLEPRSDEDGADTSVVLEATVSLADSILSVHKNHSFAASLEVRAAFLWPLRMPSRYLSLTRQREPLALVVLAHYCVLLQYAEASCWFIKGWAAGVLTSITASLAGTSCEDLIRWPSSIVNSASSV</sequence>
<accession>A0ACD3ZJ17</accession>
<gene>
    <name evidence="1" type="ORF">LCI18_012125</name>
</gene>
<reference evidence="1" key="1">
    <citation type="submission" date="2021-11" db="EMBL/GenBank/DDBJ databases">
        <title>Fusarium solani-melongenae Genome sequencing and assembly.</title>
        <authorList>
            <person name="Xie S."/>
            <person name="Huang L."/>
            <person name="Zhang X."/>
        </authorList>
    </citation>
    <scope>NUCLEOTIDE SEQUENCE</scope>
    <source>
        <strain evidence="1">CRI 24-3</strain>
    </source>
</reference>
<dbReference type="Proteomes" id="UP000830768">
    <property type="component" value="Chromosome 10"/>
</dbReference>
<keyword evidence="2" id="KW-1185">Reference proteome</keyword>